<dbReference type="Pfam" id="PF08699">
    <property type="entry name" value="ArgoL1"/>
    <property type="match status" value="1"/>
</dbReference>
<evidence type="ECO:0000313" key="4">
    <source>
        <dbReference type="EMBL" id="KAG5189411.1"/>
    </source>
</evidence>
<dbReference type="SMART" id="SM01163">
    <property type="entry name" value="DUF1785"/>
    <property type="match status" value="1"/>
</dbReference>
<dbReference type="InterPro" id="IPR032473">
    <property type="entry name" value="Argonaute_Mid_dom"/>
</dbReference>
<evidence type="ECO:0000259" key="3">
    <source>
        <dbReference type="PROSITE" id="PS50822"/>
    </source>
</evidence>
<dbReference type="AlphaFoldDB" id="A0A835Z8Z7"/>
<sequence>MPRVDIPLTEPFVPPPIRLPPGGSQPSISLETTPVDQISFCARPGYAQKGRATALFANHYKVDFNPAAIVQQYDFKLEGIDINDMPSKKLKIIMKAVIAQRRETFGDARLAFDGRSIVYASKMLPFDNETTVECEIEDERSTDRPPRKYMVKLLYTAERPLTEMQAFLRGERRESAVDVINALDVVLRTVPTMKLVSAGRNFYMPTSDYPISGGAEVWLGYYQSLRPGQAGVTFNADLAASAFLKPMPVLEFLCLQLNCRDPRQLQQALGEMRGQKQASKAIATLAITVNHRPTKRTFRVSGLSRTPASGTFIQLEGGKQGPSVADYFKEKYKKQGLQFPHLPCIRIGSAAKSNFLPMEVCDVAPGQRFTNAGLKLSDRQTADLIKIACRRPEERRGLVHNQLGQLMGELNEHAHGFGMRVHNKAIAMTGRILPVPEIKYANGTARPSAGKWNMMGKKFSEAAELACWGVICMCGPRDMQLNDVQQFIVNFVGNAKKIGMKVSMERPPIVMMFDERLSIPDAMQSAFDQAAKAGRRPKPQILLCIMPVKPFPDYPQVKLVGDTQLGVATQLLWVKHARDGKPTVLANVLLKVNAKIGGRNAVLTQSPSSLEPLKGAPSIIFGADVHHASPGSSRPSIAAVVASLDNQFVRHAACVRVQGPRKEIIEDLAGMVRKLLVLFHSINRVYPQKVVFLRDGVSEGQFRQVLKLEVRAIEEACRSISSDYRPLITFITCQKRHHTRIYAINAQDQDQSGNTQAGTVVDTAICHPTEFDFFLCSHGGLQGTSRPTKYSVLWDEMNFSADQIQKLIYELCYLQARCTRSVSIPPAVYYAHLAAFRAQHFVQDTDFESQSAISGRSGGSGSAISIDWSERFTNVHEDMTNVMYFV</sequence>
<dbReference type="GO" id="GO:0003723">
    <property type="term" value="F:RNA binding"/>
    <property type="evidence" value="ECO:0007669"/>
    <property type="project" value="InterPro"/>
</dbReference>
<dbReference type="Pfam" id="PF02171">
    <property type="entry name" value="Piwi"/>
    <property type="match status" value="1"/>
</dbReference>
<name>A0A835Z8Z7_9STRA</name>
<dbReference type="OrthoDB" id="186607at2759"/>
<dbReference type="InterPro" id="IPR012337">
    <property type="entry name" value="RNaseH-like_sf"/>
</dbReference>
<dbReference type="Proteomes" id="UP000664859">
    <property type="component" value="Unassembled WGS sequence"/>
</dbReference>
<dbReference type="PROSITE" id="PS50821">
    <property type="entry name" value="PAZ"/>
    <property type="match status" value="1"/>
</dbReference>
<proteinExistence type="inferred from homology"/>
<dbReference type="CDD" id="cd04657">
    <property type="entry name" value="Piwi_ago-like"/>
    <property type="match status" value="1"/>
</dbReference>
<dbReference type="InterPro" id="IPR014811">
    <property type="entry name" value="ArgoL1"/>
</dbReference>
<dbReference type="InterPro" id="IPR036085">
    <property type="entry name" value="PAZ_dom_sf"/>
</dbReference>
<reference evidence="4" key="1">
    <citation type="submission" date="2021-02" db="EMBL/GenBank/DDBJ databases">
        <title>First Annotated Genome of the Yellow-green Alga Tribonema minus.</title>
        <authorList>
            <person name="Mahan K.M."/>
        </authorList>
    </citation>
    <scope>NUCLEOTIDE SEQUENCE</scope>
    <source>
        <strain evidence="4">UTEX B ZZ1240</strain>
    </source>
</reference>
<evidence type="ECO:0000259" key="2">
    <source>
        <dbReference type="PROSITE" id="PS50821"/>
    </source>
</evidence>
<protein>
    <submittedName>
        <fullName evidence="4">Argonaute 1</fullName>
    </submittedName>
</protein>
<dbReference type="InterPro" id="IPR003100">
    <property type="entry name" value="PAZ_dom"/>
</dbReference>
<dbReference type="EMBL" id="JAFCMP010000050">
    <property type="protein sequence ID" value="KAG5189411.1"/>
    <property type="molecule type" value="Genomic_DNA"/>
</dbReference>
<gene>
    <name evidence="4" type="ORF">JKP88DRAFT_206110</name>
</gene>
<dbReference type="Pfam" id="PF02170">
    <property type="entry name" value="PAZ"/>
    <property type="match status" value="1"/>
</dbReference>
<evidence type="ECO:0000256" key="1">
    <source>
        <dbReference type="RuleBase" id="RU361178"/>
    </source>
</evidence>
<dbReference type="PANTHER" id="PTHR22891">
    <property type="entry name" value="EUKARYOTIC TRANSLATION INITIATION FACTOR 2C"/>
    <property type="match status" value="1"/>
</dbReference>
<dbReference type="InterPro" id="IPR032474">
    <property type="entry name" value="Argonaute_N"/>
</dbReference>
<keyword evidence="5" id="KW-1185">Reference proteome</keyword>
<dbReference type="SUPFAM" id="SSF101690">
    <property type="entry name" value="PAZ domain"/>
    <property type="match status" value="1"/>
</dbReference>
<comment type="similarity">
    <text evidence="1">Belongs to the argonaute family.</text>
</comment>
<organism evidence="4 5">
    <name type="scientific">Tribonema minus</name>
    <dbReference type="NCBI Taxonomy" id="303371"/>
    <lineage>
        <taxon>Eukaryota</taxon>
        <taxon>Sar</taxon>
        <taxon>Stramenopiles</taxon>
        <taxon>Ochrophyta</taxon>
        <taxon>PX clade</taxon>
        <taxon>Xanthophyceae</taxon>
        <taxon>Tribonematales</taxon>
        <taxon>Tribonemataceae</taxon>
        <taxon>Tribonema</taxon>
    </lineage>
</organism>
<comment type="caution">
    <text evidence="4">The sequence shown here is derived from an EMBL/GenBank/DDBJ whole genome shotgun (WGS) entry which is preliminary data.</text>
</comment>
<accession>A0A835Z8Z7</accession>
<dbReference type="SUPFAM" id="SSF53098">
    <property type="entry name" value="Ribonuclease H-like"/>
    <property type="match status" value="1"/>
</dbReference>
<dbReference type="InterPro" id="IPR045246">
    <property type="entry name" value="Piwi_ago-like"/>
</dbReference>
<dbReference type="Pfam" id="PF16487">
    <property type="entry name" value="ArgoMid"/>
    <property type="match status" value="1"/>
</dbReference>
<feature type="domain" description="Piwi" evidence="3">
    <location>
        <begin position="541"/>
        <end position="843"/>
    </location>
</feature>
<dbReference type="SMART" id="SM00950">
    <property type="entry name" value="Piwi"/>
    <property type="match status" value="1"/>
</dbReference>
<dbReference type="Pfam" id="PF16486">
    <property type="entry name" value="ArgoN"/>
    <property type="match status" value="1"/>
</dbReference>
<dbReference type="SMART" id="SM00949">
    <property type="entry name" value="PAZ"/>
    <property type="match status" value="1"/>
</dbReference>
<feature type="domain" description="PAZ" evidence="2">
    <location>
        <begin position="248"/>
        <end position="365"/>
    </location>
</feature>
<dbReference type="InterPro" id="IPR003165">
    <property type="entry name" value="Piwi"/>
</dbReference>
<dbReference type="Gene3D" id="2.170.260.10">
    <property type="entry name" value="paz domain"/>
    <property type="match status" value="1"/>
</dbReference>
<dbReference type="PROSITE" id="PS50822">
    <property type="entry name" value="PIWI"/>
    <property type="match status" value="1"/>
</dbReference>
<dbReference type="Gene3D" id="3.40.50.2300">
    <property type="match status" value="1"/>
</dbReference>
<dbReference type="CDD" id="cd02846">
    <property type="entry name" value="PAZ_argonaute_like"/>
    <property type="match status" value="1"/>
</dbReference>
<evidence type="ECO:0000313" key="5">
    <source>
        <dbReference type="Proteomes" id="UP000664859"/>
    </source>
</evidence>
<dbReference type="Gene3D" id="3.30.420.10">
    <property type="entry name" value="Ribonuclease H-like superfamily/Ribonuclease H"/>
    <property type="match status" value="1"/>
</dbReference>
<dbReference type="InterPro" id="IPR036397">
    <property type="entry name" value="RNaseH_sf"/>
</dbReference>